<evidence type="ECO:0000313" key="1">
    <source>
        <dbReference type="EMBL" id="TEU25734.1"/>
    </source>
</evidence>
<comment type="caution">
    <text evidence="1">The sequence shown here is derived from an EMBL/GenBank/DDBJ whole genome shotgun (WGS) entry which is preliminary data.</text>
</comment>
<protein>
    <recommendedName>
        <fullName evidence="3">PIN domain-containing protein</fullName>
    </recommendedName>
</protein>
<organism evidence="1 2">
    <name type="scientific">Acinetobacter seifertii</name>
    <dbReference type="NCBI Taxonomy" id="1530123"/>
    <lineage>
        <taxon>Bacteria</taxon>
        <taxon>Pseudomonadati</taxon>
        <taxon>Pseudomonadota</taxon>
        <taxon>Gammaproteobacteria</taxon>
        <taxon>Moraxellales</taxon>
        <taxon>Moraxellaceae</taxon>
        <taxon>Acinetobacter</taxon>
        <taxon>Acinetobacter calcoaceticus/baumannii complex</taxon>
    </lineage>
</organism>
<accession>A0A5E9PEW5</accession>
<reference evidence="1 2" key="1">
    <citation type="submission" date="2019-03" db="EMBL/GenBank/DDBJ databases">
        <title>Draft genome sequence of an environmental Acinetobacter seifertii from Brazil.</title>
        <authorList>
            <person name="Furlan J.P.R."/>
            <person name="Stehling E.G."/>
        </authorList>
    </citation>
    <scope>NUCLEOTIDE SEQUENCE [LARGE SCALE GENOMIC DNA]</scope>
    <source>
        <strain evidence="1 2">SAb133</strain>
    </source>
</reference>
<dbReference type="EMBL" id="SNSA01000009">
    <property type="protein sequence ID" value="TEU25734.1"/>
    <property type="molecule type" value="Genomic_DNA"/>
</dbReference>
<name>A0A5E9PEW5_9GAMM</name>
<dbReference type="AlphaFoldDB" id="A0A5E9PEW5"/>
<proteinExistence type="predicted"/>
<gene>
    <name evidence="1" type="ORF">E2R16_16550</name>
</gene>
<evidence type="ECO:0008006" key="3">
    <source>
        <dbReference type="Google" id="ProtNLM"/>
    </source>
</evidence>
<dbReference type="RefSeq" id="WP_134263409.1">
    <property type="nucleotide sequence ID" value="NZ_SNSA01000009.1"/>
</dbReference>
<evidence type="ECO:0000313" key="2">
    <source>
        <dbReference type="Proteomes" id="UP000297445"/>
    </source>
</evidence>
<sequence>MSSICLVDTSIFLNILNVPNRNNKRGEILEQFQEYVELGCSFIIPMATVIETGNHIAQNGDGNTRREVAQLFVDTLEKTFTGEAPFRISEWLSQSEIKTWLIEFPSHAQRNKSSTRTTEGTSFGDLSIIKEFEQNCTKFPMSEIFIWSLDEDLKAYHQTSA</sequence>
<dbReference type="Proteomes" id="UP000297445">
    <property type="component" value="Unassembled WGS sequence"/>
</dbReference>